<evidence type="ECO:0000256" key="8">
    <source>
        <dbReference type="ARBA" id="ARBA00023004"/>
    </source>
</evidence>
<keyword evidence="11" id="KW-1185">Reference proteome</keyword>
<dbReference type="RefSeq" id="WP_074240115.1">
    <property type="nucleotide sequence ID" value="NZ_FSRA01000001.1"/>
</dbReference>
<evidence type="ECO:0000256" key="2">
    <source>
        <dbReference type="ARBA" id="ARBA00015978"/>
    </source>
</evidence>
<keyword evidence="3" id="KW-0813">Transport</keyword>
<dbReference type="OrthoDB" id="951235at2"/>
<keyword evidence="8" id="KW-0408">Iron</keyword>
<proteinExistence type="predicted"/>
<dbReference type="AlphaFoldDB" id="A0A1N6H271"/>
<dbReference type="InterPro" id="IPR036280">
    <property type="entry name" value="Multihaem_cyt_sf"/>
</dbReference>
<dbReference type="Pfam" id="PF02276">
    <property type="entry name" value="CytoC_RC"/>
    <property type="match status" value="1"/>
</dbReference>
<dbReference type="SUPFAM" id="SSF48695">
    <property type="entry name" value="Multiheme cytochromes"/>
    <property type="match status" value="1"/>
</dbReference>
<evidence type="ECO:0000256" key="4">
    <source>
        <dbReference type="ARBA" id="ARBA00022531"/>
    </source>
</evidence>
<sequence>MKRKNSIVLMATVLLSVTLCSLSLPQQQEHERAKNLKVLPKNTSHEELEKVMKEFKDALGVKCNFCHAPRKDDPKKLDFASDENDHKKIARDMMRMTARLNKKYFKGHQTMAVTCYTCHRGHDEPLTSPEAAK</sequence>
<dbReference type="GO" id="GO:0005506">
    <property type="term" value="F:iron ion binding"/>
    <property type="evidence" value="ECO:0007669"/>
    <property type="project" value="InterPro"/>
</dbReference>
<evidence type="ECO:0000256" key="3">
    <source>
        <dbReference type="ARBA" id="ARBA00022448"/>
    </source>
</evidence>
<keyword evidence="7" id="KW-0249">Electron transport</keyword>
<dbReference type="EMBL" id="FSRA01000001">
    <property type="protein sequence ID" value="SIO13792.1"/>
    <property type="molecule type" value="Genomic_DNA"/>
</dbReference>
<evidence type="ECO:0000256" key="7">
    <source>
        <dbReference type="ARBA" id="ARBA00022982"/>
    </source>
</evidence>
<dbReference type="GO" id="GO:0009055">
    <property type="term" value="F:electron transfer activity"/>
    <property type="evidence" value="ECO:0007669"/>
    <property type="project" value="InterPro"/>
</dbReference>
<dbReference type="Gene3D" id="1.10.468.10">
    <property type="entry name" value="Photosynthetic Reaction Center, subunit C, domain 2"/>
    <property type="match status" value="1"/>
</dbReference>
<evidence type="ECO:0000313" key="10">
    <source>
        <dbReference type="EMBL" id="SIO13792.1"/>
    </source>
</evidence>
<name>A0A1N6H271_9BACT</name>
<dbReference type="InterPro" id="IPR003158">
    <property type="entry name" value="Photosyn_RC_cyt_c-su"/>
</dbReference>
<evidence type="ECO:0000256" key="5">
    <source>
        <dbReference type="ARBA" id="ARBA00022617"/>
    </source>
</evidence>
<accession>A0A1N6H271</accession>
<organism evidence="10 11">
    <name type="scientific">Chitinophaga niabensis</name>
    <dbReference type="NCBI Taxonomy" id="536979"/>
    <lineage>
        <taxon>Bacteria</taxon>
        <taxon>Pseudomonadati</taxon>
        <taxon>Bacteroidota</taxon>
        <taxon>Chitinophagia</taxon>
        <taxon>Chitinophagales</taxon>
        <taxon>Chitinophagaceae</taxon>
        <taxon>Chitinophaga</taxon>
    </lineage>
</organism>
<dbReference type="InterPro" id="IPR023119">
    <property type="entry name" value="Multihaem_cyt_PRC_cyt_su-like"/>
</dbReference>
<gene>
    <name evidence="10" type="ORF">SAMN04488055_3126</name>
</gene>
<dbReference type="STRING" id="536979.SAMN04488055_3126"/>
<dbReference type="GO" id="GO:0019684">
    <property type="term" value="P:photosynthesis, light reaction"/>
    <property type="evidence" value="ECO:0007669"/>
    <property type="project" value="InterPro"/>
</dbReference>
<keyword evidence="5" id="KW-0349">Heme</keyword>
<evidence type="ECO:0000256" key="6">
    <source>
        <dbReference type="ARBA" id="ARBA00022723"/>
    </source>
</evidence>
<dbReference type="Proteomes" id="UP000185003">
    <property type="component" value="Unassembled WGS sequence"/>
</dbReference>
<comment type="function">
    <text evidence="1">The reaction center of purple bacteria contains a tightly bound cytochrome molecule which re-reduces the photo oxidized primary electron donor.</text>
</comment>
<keyword evidence="4" id="KW-0602">Photosynthesis</keyword>
<evidence type="ECO:0000313" key="11">
    <source>
        <dbReference type="Proteomes" id="UP000185003"/>
    </source>
</evidence>
<feature type="signal peptide" evidence="9">
    <location>
        <begin position="1"/>
        <end position="26"/>
    </location>
</feature>
<reference evidence="11" key="1">
    <citation type="submission" date="2016-11" db="EMBL/GenBank/DDBJ databases">
        <authorList>
            <person name="Varghese N."/>
            <person name="Submissions S."/>
        </authorList>
    </citation>
    <scope>NUCLEOTIDE SEQUENCE [LARGE SCALE GENOMIC DNA]</scope>
    <source>
        <strain evidence="11">DSM 24787</strain>
    </source>
</reference>
<dbReference type="GO" id="GO:0020037">
    <property type="term" value="F:heme binding"/>
    <property type="evidence" value="ECO:0007669"/>
    <property type="project" value="InterPro"/>
</dbReference>
<evidence type="ECO:0000256" key="9">
    <source>
        <dbReference type="SAM" id="SignalP"/>
    </source>
</evidence>
<keyword evidence="9" id="KW-0732">Signal</keyword>
<feature type="chain" id="PRO_5009936309" description="Photosynthetic reaction center cytochrome c subunit" evidence="9">
    <location>
        <begin position="27"/>
        <end position="133"/>
    </location>
</feature>
<protein>
    <recommendedName>
        <fullName evidence="2">Photosynthetic reaction center cytochrome c subunit</fullName>
    </recommendedName>
</protein>
<dbReference type="NCBIfam" id="NF033196">
    <property type="entry name" value="c_type_nonphoto"/>
    <property type="match status" value="1"/>
</dbReference>
<evidence type="ECO:0000256" key="1">
    <source>
        <dbReference type="ARBA" id="ARBA00003196"/>
    </source>
</evidence>
<dbReference type="GO" id="GO:0030077">
    <property type="term" value="C:plasma membrane light-harvesting complex"/>
    <property type="evidence" value="ECO:0007669"/>
    <property type="project" value="InterPro"/>
</dbReference>
<keyword evidence="6" id="KW-0479">Metal-binding</keyword>